<name>A0A4P9VG19_9GAMM</name>
<gene>
    <name evidence="1" type="ORF">B9G39_00710</name>
</gene>
<reference evidence="1 2" key="1">
    <citation type="submission" date="2017-04" db="EMBL/GenBank/DDBJ databases">
        <title>Draft genome sequence of Zooshikella ganghwensis VG4 isolated from Red Sea sediments.</title>
        <authorList>
            <person name="Rehman Z."/>
            <person name="Alam I."/>
            <person name="Kamau A."/>
            <person name="Bajic V."/>
            <person name="Leiknes T."/>
        </authorList>
    </citation>
    <scope>NUCLEOTIDE SEQUENCE [LARGE SCALE GENOMIC DNA]</scope>
    <source>
        <strain evidence="1 2">VG4</strain>
    </source>
</reference>
<evidence type="ECO:0000313" key="2">
    <source>
        <dbReference type="Proteomes" id="UP000257039"/>
    </source>
</evidence>
<evidence type="ECO:0000313" key="1">
    <source>
        <dbReference type="EMBL" id="RDH42078.1"/>
    </source>
</evidence>
<organism evidence="1 2">
    <name type="scientific">Zooshikella ganghwensis</name>
    <dbReference type="NCBI Taxonomy" id="202772"/>
    <lineage>
        <taxon>Bacteria</taxon>
        <taxon>Pseudomonadati</taxon>
        <taxon>Pseudomonadota</taxon>
        <taxon>Gammaproteobacteria</taxon>
        <taxon>Oceanospirillales</taxon>
        <taxon>Zooshikellaceae</taxon>
        <taxon>Zooshikella</taxon>
    </lineage>
</organism>
<proteinExistence type="predicted"/>
<accession>A0A4P9VG19</accession>
<dbReference type="Proteomes" id="UP000257039">
    <property type="component" value="Unassembled WGS sequence"/>
</dbReference>
<keyword evidence="2" id="KW-1185">Reference proteome</keyword>
<sequence>MTNETITQPTLNGDLQLEQKSLVAARIFAVKQVLGDTTANKEDEQLLEIANDIHYKAGLANATQLEKDESVLLYNQESLVWAKNNDFTGLLGNDNTEKRLQAFKDSWSLALEPPILPLFKSRTQLAEEEVNRRYPDENYAAELVRPKIRADLSTKTLTKQQVIRRYKNDPSVLHKYYDQFSNYISQNLERYVSGKTSSILNKNGVKWTLRDEPFQAVWKITKVTEKVETIPMPGSVSGRHIIDSEVIDRLDGESFLFKGADGHFGLVKPDGNLYFYPNTYQESQLIQNNIPTELAIRSGLAIPKNVNSLDINVECERLSIDGSLKRAWQIPLFIETVKFKYNPMDRLNVNDFGKTQKDIVVAGGLSDSPSILFETKFGYFGLVRPDNSIFWYDKDYNPLVKGDPGYTSIAIALNLKPSEKHIGWKRDFYPVNQLSSTVEESRINQHAHLNSLKKVIEHNTSIYYQKVIRQWKTSHYQADGFELFCRAIIPFYEVIHNEIFDQDYNFEFKDIALDVADLAFTLATIGVGAVGGVKAIRAAITAAKTLQGASRVAKASAAIRTLLKSTKTSSFLRRAGKELTDFVLPVFTAKNAATTVTRAGVSGTTSLVTRLRTVLKVSDESVDLLGPSSRFVFGEATNTQILDHLYSEVVNLAGKHVHVPSSITLARLKASLQEGANRSIPDTLYRGQSGAPSGAGLPRALGAAAPTTDEFLVDLIKHTSNSGGSGGKSLSLSSDASLARSVANNRPSGRVYKIDTTQNPDMFRSIEDILIEEGPRLVKEGKLPPGRLKNAIIHVYSSRTEQEIFYMGGDIPAEIVEMMPWRPINEQSETILIQDNSNQLVQSMASFTDKSSDSSGVSVDLSRTSHEAVSLPINNS</sequence>
<protein>
    <submittedName>
        <fullName evidence="1">Uncharacterized protein</fullName>
    </submittedName>
</protein>
<dbReference type="RefSeq" id="WP_094785636.1">
    <property type="nucleotide sequence ID" value="NZ_NDXW01000001.1"/>
</dbReference>
<dbReference type="EMBL" id="NDXW01000001">
    <property type="protein sequence ID" value="RDH42078.1"/>
    <property type="molecule type" value="Genomic_DNA"/>
</dbReference>
<comment type="caution">
    <text evidence="1">The sequence shown here is derived from an EMBL/GenBank/DDBJ whole genome shotgun (WGS) entry which is preliminary data.</text>
</comment>
<dbReference type="AlphaFoldDB" id="A0A4P9VG19"/>